<feature type="compositionally biased region" description="Low complexity" evidence="1">
    <location>
        <begin position="2375"/>
        <end position="2386"/>
    </location>
</feature>
<feature type="compositionally biased region" description="Basic and acidic residues" evidence="1">
    <location>
        <begin position="1340"/>
        <end position="1352"/>
    </location>
</feature>
<feature type="compositionally biased region" description="Basic and acidic residues" evidence="1">
    <location>
        <begin position="1658"/>
        <end position="1667"/>
    </location>
</feature>
<feature type="compositionally biased region" description="Polar residues" evidence="1">
    <location>
        <begin position="2021"/>
        <end position="2039"/>
    </location>
</feature>
<feature type="region of interest" description="Disordered" evidence="1">
    <location>
        <begin position="1236"/>
        <end position="1255"/>
    </location>
</feature>
<dbReference type="RefSeq" id="XP_030763081.1">
    <property type="nucleotide sequence ID" value="XM_030907221.1"/>
</dbReference>
<sequence length="2468" mass="278125">MRFYPQVILWTYVVLPAIALLLLPHLVRAVAKAQHNRAKLLSNALHARNKAAPLGRNQQQRRYNPYSSYSTNARSRSIREVDQMDGFMENDFDDSIIQAPNPMFASSFQSGPGFGPSQRFESMRQASDNTYMLDASSPMLARMNEPSEMTEDGIVASNWDQQQESLGVLQNMWNMNGFGANNANSEVLRNNPDDIHNPMAGFEEKSASADPSPHKKKKKYGKHYKPNYYYPQNYYSSYASAYSSYGRNNDQEGEMFEDPQMDSHVNEEEFSNVDPMHEEIPVQEEQMRANPENLPTEVPEEPKNDTVGCELEDSYEKKDKKGKYPNYDPYVYYERAVEEMADLNKKIKTETDKLLHPVHPAQQEPQVLPVIDNTNNDFNNYQSENEETQSDDSSNLQSIPPVMEEKSADPHHHSRGFSHTHTITHTHSLNNNFGKPFQAIQPVYEQPKYNPNQFNAHSSSAHAASKTFNLNGGFGHQVQPYSNEGFIQPGAQATAQAGATGNFGHAGAQAHAQAGTQSFGQTAAQAVANTGLNGFSGTFVPTTAQALAQASSINQQTGQIYGLNNNQREISNALAGSQGGVINGNGNTVVQNQILGDSQQEVQSPMFQVDDASQSFVGNPELVPRVTRSLGGSNENTPEMPNFSTEFDNIMNRNRESVDKSSSEESKESQELNVEPIKNKFPQDSQTHIFRVTTTEKSLSPTTEKVYSSSRSENLNLDEKTDHSSTETNIVQHTSTFPTTQSSFETKTSDKMTTIEPSTSNWDHKQTLVTSPPNLDSQNNGNTAQNDNSETDGNQPSKQKSEEINVPLGMMNPDDLTTPITVTIEPWASNWDYKRKIEFPVKPKTNEKSRMNDSSGRNREEANVPLGMMNPDDLTTPITVTIEPWASNWDYKRKIEIPVKSKTNEKSSMHDSSERNRKEGNVPLGMINPDDLTTPITVTIEPWASNWDYKRKIEIPVKSKTNEKSSMNDSSEKNKKEGNVPLGMQNPDELTTTPRPRKIEISPPIEKSSIDENSESDVVLGMQNLDELTTITPVAFPEEQSASNDFKRNSGSLLSPIESQSTDISTIYGDDIAPSKPDAQKTFLKQEPVELDMFDRELDATKDIIDEVLGSTHKDQSNEFETKKTKASIFDKDMSSLTDEEIEEVQFSQPDNSASNEHIVGASLTETEHTKLDTANNPLETTSSPNKKSPFSFNITGGPFSSIEEQLSELTEDERETFLKQEMKLISDVIDEALKKKGSSKEALHEKKDETKNKDIKEIEVSSPNLMNVRDREYIDEYRRDANSNEQQHFDAVLGQQREQVESIKELSNADPDLGMISSIGESVLNDLETRNHQTKNSPKKQDKTKRSIEETKKNPIPLTHWVSDPTTKVDVPKTLQNIGSVTKHTFENVKAPIYHTRNMIGNTKNMILSVAKIPPNNLFFPSKYEIIKVDDKDGGGDTLGAINQQMLISRSGDPTEIKNNQQDSQMSQEKKGVTNTFTKLGNILKNSVDSGKDTIGHFNDVATDIRNVVYTSKHAAPRIIVPSKIPSLITKDAESSMLGKKAVLIAPRILDLAEDPVVSQPEQPSNFVGAGDVLDALGLSYPNQPEVPLEKIVLEPSAINVLKQFDIPKELRSSHPLKDWVKENFKVNQNQPTVVGEAKPESVKDFLKRMQQELKEKLRSENLERASKRKEKSNKSKNKKYKKSQKNRKSDKPIGKSIQDQTQNLRDYDNIIIQPIKQNEGELVGIFLSPELMKPFMGQPSQTMIQDYFRENGDASFDGTENHIISKNNFNQNIPSNLNDRPPIPYSNRNKMLENEKVNYTSHTSDLGHILGAINPMMLERYFNERIDRTDSAHKDPFSAFSIAHVDEGTANKDIVEMPQLTNYNSQYNGESGSIDSIAHLDKSNGNKNGVNMPRYKNFNNQYDGERESIDSWLKLVEENPTIIEDLNNQEQTKEDYKTNENTVDGKTQSMYGDNDKQIQIENKIIEHVPIVEVTTLINRVIHNKDIKDDSVYNNPVNNIRLSDTGTKITETNLKLDIPSEQQNKNKPLQDENGSSNIESRTEIANENSQQLLLKNSNESIKNTPDETTLEMIQNDKQLKMENKNVHEYLNVDEIPTSSSKSNKYGSKEYDLVEEVTLNPLQISHKTYNVPDKVSLKLEPPQQTHNEQIMKDNIQVHPQFINKTMTSNLSASNNIEITTSSEEIKYDGNKNDKYNAETLGTLTVVREGGDIMNKSVPTVKTTEYLNSKTQADHVSKNLFSELTDKNAIDHSKISDDNYKVQAKEQNANGKESVKNAFPKIKIKIGENINKQINLENKLHSFKVHETSIPVNILNDSKNQPDEEDSKKNSSESEYKETIINENNKKSIKKVIKTTKELENGKKEQTNNENTQKQSTYSNESASSTSVFNKNKNEPDDDEESEKDARTSMKIYDTYQKPFMGLANKDKIHKFLDKYNTPTKEQNEISYDSPIKDFIYSNYDQNDVDYFY</sequence>
<feature type="compositionally biased region" description="Polar residues" evidence="1">
    <location>
        <begin position="372"/>
        <end position="383"/>
    </location>
</feature>
<feature type="compositionally biased region" description="Basic residues" evidence="1">
    <location>
        <begin position="214"/>
        <end position="224"/>
    </location>
</feature>
<feature type="region of interest" description="Disordered" evidence="1">
    <location>
        <begin position="960"/>
        <end position="1014"/>
    </location>
</feature>
<evidence type="ECO:0000313" key="2">
    <source>
        <dbReference type="Proteomes" id="UP000504635"/>
    </source>
</evidence>
<proteinExistence type="predicted"/>
<feature type="compositionally biased region" description="Basic and acidic residues" evidence="1">
    <location>
        <begin position="902"/>
        <end position="920"/>
    </location>
</feature>
<feature type="region of interest" description="Disordered" evidence="1">
    <location>
        <begin position="1452"/>
        <end position="1472"/>
    </location>
</feature>
<feature type="region of interest" description="Disordered" evidence="1">
    <location>
        <begin position="2312"/>
        <end position="2341"/>
    </location>
</feature>
<feature type="compositionally biased region" description="Polar residues" evidence="1">
    <location>
        <begin position="1458"/>
        <end position="1472"/>
    </location>
</feature>
<feature type="region of interest" description="Disordered" evidence="1">
    <location>
        <begin position="692"/>
        <end position="812"/>
    </location>
</feature>
<feature type="compositionally biased region" description="Basic residues" evidence="1">
    <location>
        <begin position="1668"/>
        <end position="1688"/>
    </location>
</feature>
<dbReference type="KEGG" id="soy:115887745"/>
<feature type="region of interest" description="Disordered" evidence="1">
    <location>
        <begin position="1330"/>
        <end position="1352"/>
    </location>
</feature>
<name>A0A6J2YII0_SITOR</name>
<feature type="compositionally biased region" description="Polar residues" evidence="1">
    <location>
        <begin position="1173"/>
        <end position="1195"/>
    </location>
</feature>
<feature type="region of interest" description="Disordered" evidence="1">
    <location>
        <begin position="2357"/>
        <end position="2405"/>
    </location>
</feature>
<feature type="compositionally biased region" description="Basic and acidic residues" evidence="1">
    <location>
        <begin position="195"/>
        <end position="207"/>
    </location>
</feature>
<feature type="compositionally biased region" description="Polar residues" evidence="1">
    <location>
        <begin position="630"/>
        <end position="646"/>
    </location>
</feature>
<feature type="compositionally biased region" description="Polar residues" evidence="1">
    <location>
        <begin position="726"/>
        <end position="798"/>
    </location>
</feature>
<feature type="region of interest" description="Disordered" evidence="1">
    <location>
        <begin position="1146"/>
        <end position="1197"/>
    </location>
</feature>
<feature type="region of interest" description="Disordered" evidence="1">
    <location>
        <begin position="1933"/>
        <end position="1952"/>
    </location>
</feature>
<feature type="region of interest" description="Disordered" evidence="1">
    <location>
        <begin position="842"/>
        <end position="872"/>
    </location>
</feature>
<feature type="compositionally biased region" description="Polar residues" evidence="1">
    <location>
        <begin position="692"/>
        <end position="715"/>
    </location>
</feature>
<dbReference type="Proteomes" id="UP000504635">
    <property type="component" value="Unplaced"/>
</dbReference>
<evidence type="ECO:0000313" key="3">
    <source>
        <dbReference type="RefSeq" id="XP_030763081.1"/>
    </source>
</evidence>
<feature type="region of interest" description="Disordered" evidence="1">
    <location>
        <begin position="902"/>
        <end position="928"/>
    </location>
</feature>
<keyword evidence="2" id="KW-1185">Reference proteome</keyword>
<feature type="compositionally biased region" description="Basic and acidic residues" evidence="1">
    <location>
        <begin position="2319"/>
        <end position="2341"/>
    </location>
</feature>
<dbReference type="OrthoDB" id="6784809at2759"/>
<accession>A0A6J2YII0</accession>
<dbReference type="InParanoid" id="A0A6J2YII0"/>
<organism evidence="2 3">
    <name type="scientific">Sitophilus oryzae</name>
    <name type="common">Rice weevil</name>
    <name type="synonym">Curculio oryzae</name>
    <dbReference type="NCBI Taxonomy" id="7048"/>
    <lineage>
        <taxon>Eukaryota</taxon>
        <taxon>Metazoa</taxon>
        <taxon>Ecdysozoa</taxon>
        <taxon>Arthropoda</taxon>
        <taxon>Hexapoda</taxon>
        <taxon>Insecta</taxon>
        <taxon>Pterygota</taxon>
        <taxon>Neoptera</taxon>
        <taxon>Endopterygota</taxon>
        <taxon>Coleoptera</taxon>
        <taxon>Polyphaga</taxon>
        <taxon>Cucujiformia</taxon>
        <taxon>Curculionidae</taxon>
        <taxon>Dryophthorinae</taxon>
        <taxon>Sitophilus</taxon>
    </lineage>
</organism>
<feature type="compositionally biased region" description="Basic and acidic residues" evidence="1">
    <location>
        <begin position="842"/>
        <end position="862"/>
    </location>
</feature>
<feature type="region of interest" description="Disordered" evidence="1">
    <location>
        <begin position="372"/>
        <end position="399"/>
    </location>
</feature>
<feature type="compositionally biased region" description="Basic and acidic residues" evidence="1">
    <location>
        <begin position="655"/>
        <end position="670"/>
    </location>
</feature>
<dbReference type="GeneID" id="115887745"/>
<feature type="compositionally biased region" description="Polar residues" evidence="1">
    <location>
        <begin position="1146"/>
        <end position="1156"/>
    </location>
</feature>
<feature type="region of interest" description="Disordered" evidence="1">
    <location>
        <begin position="627"/>
        <end position="646"/>
    </location>
</feature>
<feature type="region of interest" description="Disordered" evidence="1">
    <location>
        <begin position="655"/>
        <end position="676"/>
    </location>
</feature>
<feature type="compositionally biased region" description="Basic and acidic residues" evidence="1">
    <location>
        <begin position="2357"/>
        <end position="2366"/>
    </location>
</feature>
<feature type="region of interest" description="Disordered" evidence="1">
    <location>
        <begin position="1658"/>
        <end position="1703"/>
    </location>
</feature>
<protein>
    <submittedName>
        <fullName evidence="3">Uncharacterized protein LOC115887745</fullName>
    </submittedName>
</protein>
<reference evidence="3" key="1">
    <citation type="submission" date="2025-08" db="UniProtKB">
        <authorList>
            <consortium name="RefSeq"/>
        </authorList>
    </citation>
    <scope>IDENTIFICATION</scope>
    <source>
        <tissue evidence="3">Gonads</tissue>
    </source>
</reference>
<evidence type="ECO:0000256" key="1">
    <source>
        <dbReference type="SAM" id="MobiDB-lite"/>
    </source>
</evidence>
<feature type="region of interest" description="Disordered" evidence="1">
    <location>
        <begin position="195"/>
        <end position="224"/>
    </location>
</feature>
<feature type="region of interest" description="Disordered" evidence="1">
    <location>
        <begin position="2015"/>
        <end position="2039"/>
    </location>
</feature>
<feature type="compositionally biased region" description="Polar residues" evidence="1">
    <location>
        <begin position="1941"/>
        <end position="1952"/>
    </location>
</feature>
<gene>
    <name evidence="3" type="primary">LOC115887745</name>
</gene>